<evidence type="ECO:0000256" key="6">
    <source>
        <dbReference type="RuleBase" id="RU363137"/>
    </source>
</evidence>
<keyword evidence="10" id="KW-1185">Reference proteome</keyword>
<feature type="region of interest" description="Disordered" evidence="8">
    <location>
        <begin position="1"/>
        <end position="80"/>
    </location>
</feature>
<dbReference type="EMBL" id="NBII01000001">
    <property type="protein sequence ID" value="PAV24110.1"/>
    <property type="molecule type" value="Genomic_DNA"/>
</dbReference>
<keyword evidence="5 6" id="KW-0968">Cytoplasmic vesicle</keyword>
<dbReference type="GO" id="GO:0030132">
    <property type="term" value="C:clathrin coat of coated pit"/>
    <property type="evidence" value="ECO:0007669"/>
    <property type="project" value="InterPro"/>
</dbReference>
<keyword evidence="3 6" id="KW-0472">Membrane</keyword>
<evidence type="ECO:0000256" key="4">
    <source>
        <dbReference type="ARBA" id="ARBA00023176"/>
    </source>
</evidence>
<name>A0A286UWZ4_9AGAM</name>
<evidence type="ECO:0000313" key="9">
    <source>
        <dbReference type="EMBL" id="PAV24110.1"/>
    </source>
</evidence>
<feature type="region of interest" description="Disordered" evidence="8">
    <location>
        <begin position="241"/>
        <end position="274"/>
    </location>
</feature>
<evidence type="ECO:0000256" key="7">
    <source>
        <dbReference type="SAM" id="Coils"/>
    </source>
</evidence>
<dbReference type="GO" id="GO:0030130">
    <property type="term" value="C:clathrin coat of trans-Golgi network vesicle"/>
    <property type="evidence" value="ECO:0007669"/>
    <property type="project" value="InterPro"/>
</dbReference>
<organism evidence="9 10">
    <name type="scientific">Pyrrhoderma noxium</name>
    <dbReference type="NCBI Taxonomy" id="2282107"/>
    <lineage>
        <taxon>Eukaryota</taxon>
        <taxon>Fungi</taxon>
        <taxon>Dikarya</taxon>
        <taxon>Basidiomycota</taxon>
        <taxon>Agaricomycotina</taxon>
        <taxon>Agaricomycetes</taxon>
        <taxon>Hymenochaetales</taxon>
        <taxon>Hymenochaetaceae</taxon>
        <taxon>Pyrrhoderma</taxon>
    </lineage>
</organism>
<comment type="caution">
    <text evidence="9">The sequence shown here is derived from an EMBL/GenBank/DDBJ whole genome shotgun (WGS) entry which is preliminary data.</text>
</comment>
<feature type="compositionally biased region" description="Basic and acidic residues" evidence="8">
    <location>
        <begin position="39"/>
        <end position="50"/>
    </location>
</feature>
<accession>A0A286UWZ4</accession>
<dbReference type="PANTHER" id="PTHR10639">
    <property type="entry name" value="CLATHRIN LIGHT CHAIN"/>
    <property type="match status" value="1"/>
</dbReference>
<feature type="coiled-coil region" evidence="7">
    <location>
        <begin position="304"/>
        <end position="335"/>
    </location>
</feature>
<proteinExistence type="inferred from homology"/>
<dbReference type="Pfam" id="PF01086">
    <property type="entry name" value="Clathrin_lg_ch"/>
    <property type="match status" value="1"/>
</dbReference>
<comment type="similarity">
    <text evidence="2 6">Belongs to the clathrin light chain family.</text>
</comment>
<feature type="region of interest" description="Disordered" evidence="8">
    <location>
        <begin position="92"/>
        <end position="146"/>
    </location>
</feature>
<gene>
    <name evidence="9" type="ORF">PNOK_0117800</name>
</gene>
<dbReference type="GO" id="GO:0006886">
    <property type="term" value="P:intracellular protein transport"/>
    <property type="evidence" value="ECO:0007669"/>
    <property type="project" value="InterPro"/>
</dbReference>
<evidence type="ECO:0000256" key="2">
    <source>
        <dbReference type="ARBA" id="ARBA00005263"/>
    </source>
</evidence>
<dbReference type="InterPro" id="IPR000996">
    <property type="entry name" value="Clathrin_L-chain"/>
</dbReference>
<comment type="subcellular location">
    <subcellularLocation>
        <location evidence="1 6">Cytoplasmic vesicle membrane</location>
        <topology evidence="1 6">Peripheral membrane protein</topology>
        <orientation evidence="1 6">Cytoplasmic side</orientation>
    </subcellularLocation>
    <subcellularLocation>
        <location evidence="6">Membrane</location>
        <location evidence="6">Coated pit</location>
        <topology evidence="6">Peripheral membrane protein</topology>
        <orientation evidence="6">Cytoplasmic side</orientation>
    </subcellularLocation>
    <text evidence="6">Cytoplasmic face of coated pits and vesicles.</text>
</comment>
<protein>
    <recommendedName>
        <fullName evidence="6">Clathrin light chain</fullName>
    </recommendedName>
</protein>
<keyword evidence="7" id="KW-0175">Coiled coil</keyword>
<reference evidence="9 10" key="1">
    <citation type="journal article" date="2017" name="Mol. Ecol.">
        <title>Comparative and population genomic landscape of Phellinus noxius: A hypervariable fungus causing root rot in trees.</title>
        <authorList>
            <person name="Chung C.L."/>
            <person name="Lee T.J."/>
            <person name="Akiba M."/>
            <person name="Lee H.H."/>
            <person name="Kuo T.H."/>
            <person name="Liu D."/>
            <person name="Ke H.M."/>
            <person name="Yokoi T."/>
            <person name="Roa M.B."/>
            <person name="Lu M.J."/>
            <person name="Chang Y.Y."/>
            <person name="Ann P.J."/>
            <person name="Tsai J.N."/>
            <person name="Chen C.Y."/>
            <person name="Tzean S.S."/>
            <person name="Ota Y."/>
            <person name="Hattori T."/>
            <person name="Sahashi N."/>
            <person name="Liou R.F."/>
            <person name="Kikuchi T."/>
            <person name="Tsai I.J."/>
        </authorList>
    </citation>
    <scope>NUCLEOTIDE SEQUENCE [LARGE SCALE GENOMIC DNA]</scope>
    <source>
        <strain evidence="9 10">FFPRI411160</strain>
    </source>
</reference>
<dbReference type="GO" id="GO:0072583">
    <property type="term" value="P:clathrin-dependent endocytosis"/>
    <property type="evidence" value="ECO:0007669"/>
    <property type="project" value="TreeGrafter"/>
</dbReference>
<comment type="function">
    <text evidence="6">Clathrin is the major protein of the polyhedral coat of coated pits and vesicles.</text>
</comment>
<evidence type="ECO:0000256" key="5">
    <source>
        <dbReference type="ARBA" id="ARBA00023329"/>
    </source>
</evidence>
<dbReference type="PANTHER" id="PTHR10639:SF7">
    <property type="entry name" value="CLATHRIN LIGHT CHAIN"/>
    <property type="match status" value="1"/>
</dbReference>
<dbReference type="InParanoid" id="A0A286UWZ4"/>
<evidence type="ECO:0000256" key="3">
    <source>
        <dbReference type="ARBA" id="ARBA00023136"/>
    </source>
</evidence>
<evidence type="ECO:0000313" key="10">
    <source>
        <dbReference type="Proteomes" id="UP000217199"/>
    </source>
</evidence>
<keyword evidence="4 6" id="KW-0168">Coated pit</keyword>
<dbReference type="GO" id="GO:0032050">
    <property type="term" value="F:clathrin heavy chain binding"/>
    <property type="evidence" value="ECO:0007669"/>
    <property type="project" value="TreeGrafter"/>
</dbReference>
<dbReference type="Proteomes" id="UP000217199">
    <property type="component" value="Unassembled WGS sequence"/>
</dbReference>
<dbReference type="GO" id="GO:0005198">
    <property type="term" value="F:structural molecule activity"/>
    <property type="evidence" value="ECO:0007669"/>
    <property type="project" value="InterPro"/>
</dbReference>
<dbReference type="STRING" id="2282107.A0A286UWZ4"/>
<dbReference type="AlphaFoldDB" id="A0A286UWZ4"/>
<evidence type="ECO:0000256" key="1">
    <source>
        <dbReference type="ARBA" id="ARBA00004180"/>
    </source>
</evidence>
<evidence type="ECO:0000256" key="8">
    <source>
        <dbReference type="SAM" id="MobiDB-lite"/>
    </source>
</evidence>
<dbReference type="OrthoDB" id="5512at2759"/>
<feature type="compositionally biased region" description="Low complexity" evidence="8">
    <location>
        <begin position="113"/>
        <end position="124"/>
    </location>
</feature>
<sequence>MRVPLRAFSFDLPIRKKSSGGSNSSSNGNNKHLNLNLGHNHDHNHDHNSDKSPPTTPTSPTTKTRRGSAGRLLSKASQLRLRVTARASSLDLLHTHSSSRSPPPPHHPHHSHPLASSSTPTSTKPSRKMSDLLGGSFSSTTSTTGIDDIDLDRAASAFPDIGIDGSGDFDIPTPGAATTTTTTAQASTISFDDFDEPLQELHPKVTDVKVTGDDEIERFEDQFPDIGGGPAEVETPVIAQKPSFGAPSPFAPRPQPSSFTSTPILQQPLPDEEEPEVIKEWREKQAAEIKARDEASQARRQEAISKAERSIDQFYEDYNAKKERNIKENKLQEQEYLSSFSESLSAGTTWSRICEYVELQNSQSKTLARTGAGTTDLTRFKEVLLRLKREGEAAPGAAGY</sequence>
<feature type="compositionally biased region" description="Low complexity" evidence="8">
    <location>
        <begin position="19"/>
        <end position="38"/>
    </location>
</feature>
<feature type="compositionally biased region" description="Low complexity" evidence="8">
    <location>
        <begin position="131"/>
        <end position="146"/>
    </location>
</feature>